<name>A0A517L971_9PEZI</name>
<evidence type="ECO:0000313" key="3">
    <source>
        <dbReference type="Proteomes" id="UP000316270"/>
    </source>
</evidence>
<feature type="compositionally biased region" description="Low complexity" evidence="1">
    <location>
        <begin position="183"/>
        <end position="203"/>
    </location>
</feature>
<reference evidence="2 3" key="1">
    <citation type="submission" date="2019-07" db="EMBL/GenBank/DDBJ databases">
        <title>Finished genome of Venturia effusa.</title>
        <authorList>
            <person name="Young C.A."/>
            <person name="Cox M.P."/>
            <person name="Ganley A.R.D."/>
            <person name="David W.J."/>
        </authorList>
    </citation>
    <scope>NUCLEOTIDE SEQUENCE [LARGE SCALE GENOMIC DNA]</scope>
    <source>
        <strain evidence="3">albino</strain>
    </source>
</reference>
<sequence length="942" mass="101413">MEKRTSCNIKIMEQGCQWQPRGEFAIATMRAHGRLGETAYHIHFLYASYQMACCCDWSRPSPYGPEAASSPSSSSHPPYDLPALGQILDTSRRSTPSMPPGLFPYGTPLPERNEQSGAQKPLPAPQALSHEAKPTDPKTPEHKLDSKVEQKEEDEHVDEPSISLSLRKPAASAPKKAEKAQEKQVITLKPSTSPSSSQKSPTKIVQESAQLTAPKTVSPHKSVATTSEKQRPHPGKLKIETNPLLSTKLESPNVNTSASSAKLDLSTRPSRAGSITASSISSRPGTPAAATISTGSPMRRATQPRTLRITDTPRAETPPALPTPAPTAPLIAAATAGASKQVSRRPSITSTMPPGTPISERVDAFSVTSTSASRANSPPPSITGRQVRKETASKKRRKEKELKDAEIAAIITPKEPAEEVAPILARKTKKNKSKPLKPDPTPAYKPESSSAAAQAKKGEETSLPKEDSSAPSEDVKSPPESKTPVKGIAMSQSTATPPPPTTPMKESTPVKEPTSSAKSSPQQLTAAAILQALDSTHQITLSTLSLLKPVSQKSELKKLGIDPFSALDLQNHIEQLRYELSRADEQLLIQGKAVRKDLGRSDLPRISGRTMISPLGLRVSCLTEEEEDKFLDLEAKIFATKGQRKWGGGKPTTAEGSQSISGVAQRAKPEVGEDGAQKLHEGGSLEDLPYLPGQNRRAPFNDWKSPAAAFNNSFVPPLAYDSTKITSAPLPTPPPPELAGLMEVQTTSTGSVISRAPPREGVPWKEQLKVTMPQKDRDGNATQAWREPPMGVAEAVKVAREMGREAPRTMGISMSQSISTNTNTNTDTIFEYSRPSSTTNSKNEASTNTLNFDIDVIGTDVLAGARINLPGEEGQKMLKEWEREVCIGHQHMRARMNAVGIDGSGAREKLRESKRETEISEKKLNALIKKNRKGVLGGSVAF</sequence>
<dbReference type="EMBL" id="CP042191">
    <property type="protein sequence ID" value="QDS72177.1"/>
    <property type="molecule type" value="Genomic_DNA"/>
</dbReference>
<feature type="compositionally biased region" description="Low complexity" evidence="1">
    <location>
        <begin position="328"/>
        <end position="338"/>
    </location>
</feature>
<keyword evidence="3" id="KW-1185">Reference proteome</keyword>
<organism evidence="2 3">
    <name type="scientific">Venturia effusa</name>
    <dbReference type="NCBI Taxonomy" id="50376"/>
    <lineage>
        <taxon>Eukaryota</taxon>
        <taxon>Fungi</taxon>
        <taxon>Dikarya</taxon>
        <taxon>Ascomycota</taxon>
        <taxon>Pezizomycotina</taxon>
        <taxon>Dothideomycetes</taxon>
        <taxon>Pleosporomycetidae</taxon>
        <taxon>Venturiales</taxon>
        <taxon>Venturiaceae</taxon>
        <taxon>Venturia</taxon>
    </lineage>
</organism>
<feature type="compositionally biased region" description="Polar residues" evidence="1">
    <location>
        <begin position="243"/>
        <end position="260"/>
    </location>
</feature>
<evidence type="ECO:0000256" key="1">
    <source>
        <dbReference type="SAM" id="MobiDB-lite"/>
    </source>
</evidence>
<feature type="compositionally biased region" description="Basic and acidic residues" evidence="1">
    <location>
        <begin position="130"/>
        <end position="154"/>
    </location>
</feature>
<protein>
    <submittedName>
        <fullName evidence="2">Uncharacterized protein</fullName>
    </submittedName>
</protein>
<feature type="compositionally biased region" description="Basic and acidic residues" evidence="1">
    <location>
        <begin position="667"/>
        <end position="683"/>
    </location>
</feature>
<feature type="region of interest" description="Disordered" evidence="1">
    <location>
        <begin position="643"/>
        <end position="691"/>
    </location>
</feature>
<feature type="compositionally biased region" description="Polar residues" evidence="1">
    <location>
        <begin position="366"/>
        <end position="376"/>
    </location>
</feature>
<feature type="compositionally biased region" description="Polar residues" evidence="1">
    <location>
        <begin position="267"/>
        <end position="284"/>
    </location>
</feature>
<feature type="compositionally biased region" description="Polar residues" evidence="1">
    <location>
        <begin position="205"/>
        <end position="215"/>
    </location>
</feature>
<accession>A0A517L971</accession>
<dbReference type="OrthoDB" id="1923159at2759"/>
<feature type="compositionally biased region" description="Polar residues" evidence="1">
    <location>
        <begin position="340"/>
        <end position="353"/>
    </location>
</feature>
<feature type="compositionally biased region" description="Basic residues" evidence="1">
    <location>
        <begin position="426"/>
        <end position="435"/>
    </location>
</feature>
<feature type="compositionally biased region" description="Basic and acidic residues" evidence="1">
    <location>
        <begin position="387"/>
        <end position="406"/>
    </location>
</feature>
<dbReference type="STRING" id="50376.A0A517L971"/>
<evidence type="ECO:0000313" key="2">
    <source>
        <dbReference type="EMBL" id="QDS72177.1"/>
    </source>
</evidence>
<feature type="region of interest" description="Disordered" evidence="1">
    <location>
        <begin position="64"/>
        <end position="523"/>
    </location>
</feature>
<feature type="compositionally biased region" description="Low complexity" evidence="1">
    <location>
        <begin position="64"/>
        <end position="82"/>
    </location>
</feature>
<proteinExistence type="predicted"/>
<dbReference type="Proteomes" id="UP000316270">
    <property type="component" value="Chromosome 7"/>
</dbReference>
<dbReference type="AlphaFoldDB" id="A0A517L971"/>
<feature type="compositionally biased region" description="Basic and acidic residues" evidence="1">
    <location>
        <begin position="456"/>
        <end position="479"/>
    </location>
</feature>
<gene>
    <name evidence="2" type="ORF">FKW77_004721</name>
</gene>